<feature type="signal peptide" evidence="1">
    <location>
        <begin position="1"/>
        <end position="30"/>
    </location>
</feature>
<proteinExistence type="predicted"/>
<protein>
    <recommendedName>
        <fullName evidence="4">Extracellular repeat, HAF family</fullName>
    </recommendedName>
</protein>
<dbReference type="PROSITE" id="PS51318">
    <property type="entry name" value="TAT"/>
    <property type="match status" value="1"/>
</dbReference>
<organism evidence="2 3">
    <name type="scientific">Crossiella equi</name>
    <dbReference type="NCBI Taxonomy" id="130796"/>
    <lineage>
        <taxon>Bacteria</taxon>
        <taxon>Bacillati</taxon>
        <taxon>Actinomycetota</taxon>
        <taxon>Actinomycetes</taxon>
        <taxon>Pseudonocardiales</taxon>
        <taxon>Pseudonocardiaceae</taxon>
        <taxon>Crossiella</taxon>
    </lineage>
</organism>
<name>A0ABS5APE4_9PSEU</name>
<evidence type="ECO:0008006" key="4">
    <source>
        <dbReference type="Google" id="ProtNLM"/>
    </source>
</evidence>
<accession>A0ABS5APE4</accession>
<dbReference type="Proteomes" id="UP001519363">
    <property type="component" value="Unassembled WGS sequence"/>
</dbReference>
<reference evidence="2 3" key="1">
    <citation type="submission" date="2021-03" db="EMBL/GenBank/DDBJ databases">
        <title>Sequencing the genomes of 1000 actinobacteria strains.</title>
        <authorList>
            <person name="Klenk H.-P."/>
        </authorList>
    </citation>
    <scope>NUCLEOTIDE SEQUENCE [LARGE SCALE GENOMIC DNA]</scope>
    <source>
        <strain evidence="2 3">DSM 44580</strain>
    </source>
</reference>
<evidence type="ECO:0000313" key="2">
    <source>
        <dbReference type="EMBL" id="MBP2478436.1"/>
    </source>
</evidence>
<sequence length="328" mass="34358">MRSTSSFRRALVAVGTTALTAALTSAPAAAAACAWQVHAVAVPAGTSAADFRVSGTDDRGGYSGHRLPNRPGAEFYRWVGDAPVRQATPPGAAFQRAVDENGAGTVLVQAEGPALYTQTRAGAYTRLPDLTGYRTGNAVAINDRGEVLAEGTRLAGNIPVGLLWRDGSHAPVVVDSHDWPGGFSPADLDEDGTVLLSESSGHVMTWRDGRIHTHNGLRTRLHPTGISNGLAVGWDLGQTRLMAWQWDVESGQVTYLDRAAGAHAVNSSHLVSGNIDVDNGRPGLWRDGELETALPLPPGTSTSRVYLLSDNGTAFGGAGVGPLHWTCA</sequence>
<dbReference type="PROSITE" id="PS51257">
    <property type="entry name" value="PROKAR_LIPOPROTEIN"/>
    <property type="match status" value="1"/>
</dbReference>
<dbReference type="InterPro" id="IPR006311">
    <property type="entry name" value="TAT_signal"/>
</dbReference>
<comment type="caution">
    <text evidence="2">The sequence shown here is derived from an EMBL/GenBank/DDBJ whole genome shotgun (WGS) entry which is preliminary data.</text>
</comment>
<gene>
    <name evidence="2" type="ORF">JOF53_007308</name>
</gene>
<keyword evidence="3" id="KW-1185">Reference proteome</keyword>
<dbReference type="RefSeq" id="WP_086782531.1">
    <property type="nucleotide sequence ID" value="NZ_JAGIOO010000001.1"/>
</dbReference>
<keyword evidence="1" id="KW-0732">Signal</keyword>
<feature type="chain" id="PRO_5045134788" description="Extracellular repeat, HAF family" evidence="1">
    <location>
        <begin position="31"/>
        <end position="328"/>
    </location>
</feature>
<evidence type="ECO:0000313" key="3">
    <source>
        <dbReference type="Proteomes" id="UP001519363"/>
    </source>
</evidence>
<dbReference type="EMBL" id="JAGIOO010000001">
    <property type="protein sequence ID" value="MBP2478436.1"/>
    <property type="molecule type" value="Genomic_DNA"/>
</dbReference>
<evidence type="ECO:0000256" key="1">
    <source>
        <dbReference type="SAM" id="SignalP"/>
    </source>
</evidence>